<comment type="caution">
    <text evidence="2">The sequence shown here is derived from an EMBL/GenBank/DDBJ whole genome shotgun (WGS) entry which is preliminary data.</text>
</comment>
<name>A0AAD2D9S5_EUPCR</name>
<dbReference type="Proteomes" id="UP001295684">
    <property type="component" value="Unassembled WGS sequence"/>
</dbReference>
<keyword evidence="3" id="KW-1185">Reference proteome</keyword>
<protein>
    <submittedName>
        <fullName evidence="2">Uncharacterized protein</fullName>
    </submittedName>
</protein>
<organism evidence="2 3">
    <name type="scientific">Euplotes crassus</name>
    <dbReference type="NCBI Taxonomy" id="5936"/>
    <lineage>
        <taxon>Eukaryota</taxon>
        <taxon>Sar</taxon>
        <taxon>Alveolata</taxon>
        <taxon>Ciliophora</taxon>
        <taxon>Intramacronucleata</taxon>
        <taxon>Spirotrichea</taxon>
        <taxon>Hypotrichia</taxon>
        <taxon>Euplotida</taxon>
        <taxon>Euplotidae</taxon>
        <taxon>Moneuplotes</taxon>
    </lineage>
</organism>
<reference evidence="2" key="1">
    <citation type="submission" date="2023-07" db="EMBL/GenBank/DDBJ databases">
        <authorList>
            <consortium name="AG Swart"/>
            <person name="Singh M."/>
            <person name="Singh A."/>
            <person name="Seah K."/>
            <person name="Emmerich C."/>
        </authorList>
    </citation>
    <scope>NUCLEOTIDE SEQUENCE</scope>
    <source>
        <strain evidence="2">DP1</strain>
    </source>
</reference>
<dbReference type="EMBL" id="CAMPGE010028816">
    <property type="protein sequence ID" value="CAI2386317.1"/>
    <property type="molecule type" value="Genomic_DNA"/>
</dbReference>
<evidence type="ECO:0000256" key="1">
    <source>
        <dbReference type="SAM" id="MobiDB-lite"/>
    </source>
</evidence>
<feature type="region of interest" description="Disordered" evidence="1">
    <location>
        <begin position="31"/>
        <end position="62"/>
    </location>
</feature>
<accession>A0AAD2D9S5</accession>
<evidence type="ECO:0000313" key="3">
    <source>
        <dbReference type="Proteomes" id="UP001295684"/>
    </source>
</evidence>
<sequence>MDRRLIIILIFIPNDKKSSRNEVFASHTKALSLGPTRMGPTSPHESSKAAETQKKRHRGHANKLILRNIEYDEPRNKKIPLGQQIIKNFKESMMTKDSDADKRTMVSPNSSIMSKLSKRLKNRFVNGHLQTQGVYSPTKISDMPFMFKTYNTNEQICEFDEDFKDLRAAEKKFKRRIVPLINLKDLDYEDRENLICKIKKICDTFELGDETFYTSVMLNDFQMMSNQKVPYDPITLEKLFDFSQLSDGTDKMNRYISFFKCIACIIISIKFCEHEKETPYTKEILEFFELEGLTPILIMKDKDDKPTEKKTIKALFKYIFDQQISILLMIDFKINPVSLKHFIDHYCLILPQPEERVSETETSQVSSIFEDKKCMMTEAFNKSIKGIRKREQTAMIKEINDEIKECINSISNLSPLLPDFCCCHFSEISIASLCVTVSFSFKCLAAKNPDKIKKFTKLKELYVKWIENISEKYNMNNKRVYQYNLKMKEFLKKVNDGS</sequence>
<gene>
    <name evidence="2" type="ORF">ECRASSUSDP1_LOCUS27929</name>
</gene>
<evidence type="ECO:0000313" key="2">
    <source>
        <dbReference type="EMBL" id="CAI2386317.1"/>
    </source>
</evidence>
<proteinExistence type="predicted"/>
<dbReference type="AlphaFoldDB" id="A0AAD2D9S5"/>